<gene>
    <name evidence="3" type="ORF">IEE83_31640</name>
</gene>
<evidence type="ECO:0000313" key="3">
    <source>
        <dbReference type="EMBL" id="MBE9466442.1"/>
    </source>
</evidence>
<evidence type="ECO:0000313" key="4">
    <source>
        <dbReference type="Proteomes" id="UP000634134"/>
    </source>
</evidence>
<feature type="transmembrane region" description="Helical" evidence="1">
    <location>
        <begin position="114"/>
        <end position="135"/>
    </location>
</feature>
<dbReference type="GO" id="GO:0008237">
    <property type="term" value="F:metallopeptidase activity"/>
    <property type="evidence" value="ECO:0007669"/>
    <property type="project" value="UniProtKB-KW"/>
</dbReference>
<dbReference type="InterPro" id="IPR003675">
    <property type="entry name" value="Rce1/LyrA-like_dom"/>
</dbReference>
<keyword evidence="3" id="KW-0482">Metalloprotease</keyword>
<accession>A0ABR9WLY4</accession>
<keyword evidence="1" id="KW-1133">Transmembrane helix</keyword>
<feature type="transmembrane region" description="Helical" evidence="1">
    <location>
        <begin position="228"/>
        <end position="244"/>
    </location>
</feature>
<feature type="transmembrane region" description="Helical" evidence="1">
    <location>
        <begin position="177"/>
        <end position="197"/>
    </location>
</feature>
<dbReference type="Proteomes" id="UP000634134">
    <property type="component" value="Unassembled WGS sequence"/>
</dbReference>
<keyword evidence="3" id="KW-0378">Hydrolase</keyword>
<keyword evidence="4" id="KW-1185">Reference proteome</keyword>
<evidence type="ECO:0000256" key="1">
    <source>
        <dbReference type="SAM" id="Phobius"/>
    </source>
</evidence>
<dbReference type="EMBL" id="JACYGY010000002">
    <property type="protein sequence ID" value="MBE9466442.1"/>
    <property type="molecule type" value="Genomic_DNA"/>
</dbReference>
<sequence length="252" mass="29085">MRLKDLAKIILVCCLLANTISLIFITEWAQNILKNWPQAIVLGIIIFTFQAIILAGFVKPYFNEISFSTLFDGKKLLVALFMGFVVWTLAQIWVHYATGIPIHYPSSPRVKKYLFIFLLNSIPAALIEEFIFRFLPVQYAEKKEIPRQQLIGLAIGVAVVFSLSHVSAYVFRDHTDVSGLASPLISAFFYGMAYFFVYVVTDNIYFTTLIHAFSNNQLYLVNSPYNDSFYFYTLIFVTLVWFMRKETQRVRS</sequence>
<comment type="caution">
    <text evidence="3">The sequence shown here is derived from an EMBL/GenBank/DDBJ whole genome shotgun (WGS) entry which is preliminary data.</text>
</comment>
<feature type="domain" description="CAAX prenyl protease 2/Lysostaphin resistance protein A-like" evidence="2">
    <location>
        <begin position="113"/>
        <end position="215"/>
    </location>
</feature>
<keyword evidence="1" id="KW-0812">Transmembrane</keyword>
<dbReference type="RefSeq" id="WP_194124666.1">
    <property type="nucleotide sequence ID" value="NZ_JACYGY010000002.1"/>
</dbReference>
<organism evidence="3 4">
    <name type="scientific">Dyadobacter subterraneus</name>
    <dbReference type="NCBI Taxonomy" id="2773304"/>
    <lineage>
        <taxon>Bacteria</taxon>
        <taxon>Pseudomonadati</taxon>
        <taxon>Bacteroidota</taxon>
        <taxon>Cytophagia</taxon>
        <taxon>Cytophagales</taxon>
        <taxon>Spirosomataceae</taxon>
        <taxon>Dyadobacter</taxon>
    </lineage>
</organism>
<name>A0ABR9WLY4_9BACT</name>
<proteinExistence type="predicted"/>
<feature type="transmembrane region" description="Helical" evidence="1">
    <location>
        <begin position="36"/>
        <end position="55"/>
    </location>
</feature>
<dbReference type="Pfam" id="PF02517">
    <property type="entry name" value="Rce1-like"/>
    <property type="match status" value="1"/>
</dbReference>
<evidence type="ECO:0000259" key="2">
    <source>
        <dbReference type="Pfam" id="PF02517"/>
    </source>
</evidence>
<reference evidence="4" key="1">
    <citation type="submission" date="2023-07" db="EMBL/GenBank/DDBJ databases">
        <title>Dyadobacter sp. nov 'subterranea' isolated from contaminted grondwater.</title>
        <authorList>
            <person name="Szabo I."/>
            <person name="Al-Omari J."/>
            <person name="Szerdahelyi S.G."/>
            <person name="Rado J."/>
        </authorList>
    </citation>
    <scope>NUCLEOTIDE SEQUENCE [LARGE SCALE GENOMIC DNA]</scope>
    <source>
        <strain evidence="4">UP-52</strain>
    </source>
</reference>
<feature type="transmembrane region" description="Helical" evidence="1">
    <location>
        <begin position="9"/>
        <end position="30"/>
    </location>
</feature>
<protein>
    <submittedName>
        <fullName evidence="3">CPBP family intramembrane metalloprotease</fullName>
    </submittedName>
</protein>
<feature type="transmembrane region" description="Helical" evidence="1">
    <location>
        <begin position="76"/>
        <end position="94"/>
    </location>
</feature>
<keyword evidence="1" id="KW-0472">Membrane</keyword>
<feature type="transmembrane region" description="Helical" evidence="1">
    <location>
        <begin position="150"/>
        <end position="171"/>
    </location>
</feature>
<keyword evidence="3" id="KW-0645">Protease</keyword>